<sequence>MSRLEAQCVEHITIYHKRITKSRGIRNDEDSTTGPQLRQRRDLPIFKTSPESSSSARTAPTSPTTAERQKAILTTTAQRAQSETKITPKSTDWKAYASTVRKSRLARVFGRAAAGCLWMPQYKRAAALLVLLGTGRRWLHQTRGDIFLSGIPRLESGRHTQEVARENS</sequence>
<dbReference type="EMBL" id="SDAQ01000258">
    <property type="protein sequence ID" value="KAI3528455.1"/>
    <property type="molecule type" value="Genomic_DNA"/>
</dbReference>
<feature type="region of interest" description="Disordered" evidence="1">
    <location>
        <begin position="23"/>
        <end position="68"/>
    </location>
</feature>
<comment type="caution">
    <text evidence="2">The sequence shown here is derived from an EMBL/GenBank/DDBJ whole genome shotgun (WGS) entry which is preliminary data.</text>
</comment>
<keyword evidence="3" id="KW-1185">Reference proteome</keyword>
<feature type="compositionally biased region" description="Low complexity" evidence="1">
    <location>
        <begin position="48"/>
        <end position="66"/>
    </location>
</feature>
<evidence type="ECO:0000313" key="3">
    <source>
        <dbReference type="Proteomes" id="UP001056436"/>
    </source>
</evidence>
<evidence type="ECO:0000313" key="2">
    <source>
        <dbReference type="EMBL" id="KAI3528455.1"/>
    </source>
</evidence>
<gene>
    <name evidence="2" type="ORF">CABS02_15119</name>
</gene>
<organism evidence="2 3">
    <name type="scientific">Colletotrichum abscissum</name>
    <dbReference type="NCBI Taxonomy" id="1671311"/>
    <lineage>
        <taxon>Eukaryota</taxon>
        <taxon>Fungi</taxon>
        <taxon>Dikarya</taxon>
        <taxon>Ascomycota</taxon>
        <taxon>Pezizomycotina</taxon>
        <taxon>Sordariomycetes</taxon>
        <taxon>Hypocreomycetidae</taxon>
        <taxon>Glomerellales</taxon>
        <taxon>Glomerellaceae</taxon>
        <taxon>Colletotrichum</taxon>
        <taxon>Colletotrichum acutatum species complex</taxon>
    </lineage>
</organism>
<accession>A0A9P9X009</accession>
<dbReference type="AlphaFoldDB" id="A0A9P9X009"/>
<evidence type="ECO:0000256" key="1">
    <source>
        <dbReference type="SAM" id="MobiDB-lite"/>
    </source>
</evidence>
<reference evidence="2" key="1">
    <citation type="submission" date="2019-01" db="EMBL/GenBank/DDBJ databases">
        <title>Colletotrichum abscissum LGMF1257.</title>
        <authorList>
            <person name="Baroncelli R."/>
        </authorList>
    </citation>
    <scope>NUCLEOTIDE SEQUENCE</scope>
    <source>
        <strain evidence="2">Ca142</strain>
    </source>
</reference>
<protein>
    <submittedName>
        <fullName evidence="2">Uncharacterized protein</fullName>
    </submittedName>
</protein>
<dbReference type="Proteomes" id="UP001056436">
    <property type="component" value="Unassembled WGS sequence"/>
</dbReference>
<proteinExistence type="predicted"/>
<name>A0A9P9X009_9PEZI</name>